<name>A0A498CME4_9GAMM</name>
<reference evidence="1 2" key="1">
    <citation type="submission" date="2018-10" db="EMBL/GenBank/DDBJ databases">
        <title>Comparative analysis of microorganisms from saline springs in Andes Mountain Range, Colombia.</title>
        <authorList>
            <person name="Rubin E."/>
        </authorList>
    </citation>
    <scope>NUCLEOTIDE SEQUENCE [LARGE SCALE GENOMIC DNA]</scope>
    <source>
        <strain evidence="1 2">USBA GBX 843</strain>
    </source>
</reference>
<accession>A0A498CME4</accession>
<proteinExistence type="predicted"/>
<gene>
    <name evidence="1" type="ORF">BCL79_0658</name>
</gene>
<organism evidence="1 2">
    <name type="scientific">Stenotrophomonas rhizophila</name>
    <dbReference type="NCBI Taxonomy" id="216778"/>
    <lineage>
        <taxon>Bacteria</taxon>
        <taxon>Pseudomonadati</taxon>
        <taxon>Pseudomonadota</taxon>
        <taxon>Gammaproteobacteria</taxon>
        <taxon>Lysobacterales</taxon>
        <taxon>Lysobacteraceae</taxon>
        <taxon>Stenotrophomonas</taxon>
    </lineage>
</organism>
<dbReference type="OrthoDB" id="6054124at2"/>
<evidence type="ECO:0000313" key="1">
    <source>
        <dbReference type="EMBL" id="RLK56274.1"/>
    </source>
</evidence>
<protein>
    <submittedName>
        <fullName evidence="1">Uncharacterized protein</fullName>
    </submittedName>
</protein>
<evidence type="ECO:0000313" key="2">
    <source>
        <dbReference type="Proteomes" id="UP000274786"/>
    </source>
</evidence>
<sequence>MKGQLDIFDHDPARLAATHREAAQHALGAGDQGYFTARERYEFLTAEAERLERQAGIREAA</sequence>
<dbReference type="EMBL" id="RCDC01000004">
    <property type="protein sequence ID" value="RLK56274.1"/>
    <property type="molecule type" value="Genomic_DNA"/>
</dbReference>
<dbReference type="RefSeq" id="WP_121037287.1">
    <property type="nucleotide sequence ID" value="NZ_RCDC01000004.1"/>
</dbReference>
<comment type="caution">
    <text evidence="1">The sequence shown here is derived from an EMBL/GenBank/DDBJ whole genome shotgun (WGS) entry which is preliminary data.</text>
</comment>
<dbReference type="AlphaFoldDB" id="A0A498CME4"/>
<dbReference type="Proteomes" id="UP000274786">
    <property type="component" value="Unassembled WGS sequence"/>
</dbReference>